<reference evidence="2 3" key="1">
    <citation type="submission" date="2023-03" db="EMBL/GenBank/DDBJ databases">
        <authorList>
            <person name="Shen W."/>
            <person name="Cai J."/>
        </authorList>
    </citation>
    <scope>NUCLEOTIDE SEQUENCE [LARGE SCALE GENOMIC DNA]</scope>
    <source>
        <strain evidence="2 3">D6-4</strain>
    </source>
</reference>
<name>A0ABU3F401_9ENTE</name>
<feature type="transmembrane region" description="Helical" evidence="1">
    <location>
        <begin position="65"/>
        <end position="85"/>
    </location>
</feature>
<keyword evidence="1" id="KW-0812">Transmembrane</keyword>
<keyword evidence="1" id="KW-0472">Membrane</keyword>
<feature type="transmembrane region" description="Helical" evidence="1">
    <location>
        <begin position="9"/>
        <end position="29"/>
    </location>
</feature>
<comment type="caution">
    <text evidence="2">The sequence shown here is derived from an EMBL/GenBank/DDBJ whole genome shotgun (WGS) entry which is preliminary data.</text>
</comment>
<gene>
    <name evidence="2" type="ORF">P7D85_18975</name>
</gene>
<evidence type="ECO:0008006" key="4">
    <source>
        <dbReference type="Google" id="ProtNLM"/>
    </source>
</evidence>
<protein>
    <recommendedName>
        <fullName evidence="4">DUF3899 domain-containing protein</fullName>
    </recommendedName>
</protein>
<organism evidence="2 3">
    <name type="scientific">Enterococcus hulanensis</name>
    <dbReference type="NCBI Taxonomy" id="2559929"/>
    <lineage>
        <taxon>Bacteria</taxon>
        <taxon>Bacillati</taxon>
        <taxon>Bacillota</taxon>
        <taxon>Bacilli</taxon>
        <taxon>Lactobacillales</taxon>
        <taxon>Enterococcaceae</taxon>
        <taxon>Enterococcus</taxon>
    </lineage>
</organism>
<keyword evidence="3" id="KW-1185">Reference proteome</keyword>
<evidence type="ECO:0000313" key="2">
    <source>
        <dbReference type="EMBL" id="MDT2601868.1"/>
    </source>
</evidence>
<dbReference type="EMBL" id="JARPYI010000014">
    <property type="protein sequence ID" value="MDT2601868.1"/>
    <property type="molecule type" value="Genomic_DNA"/>
</dbReference>
<sequence length="86" mass="10132">MDRHMLERIGFGGIVFTGLLLLIAVLPKWTNGLFVARFPWDFIKHKNDPRFEAERRAGKAYSNFIFKYVPPFFIGFLLILMMAYLF</sequence>
<accession>A0ABU3F401</accession>
<dbReference type="Proteomes" id="UP001252875">
    <property type="component" value="Unassembled WGS sequence"/>
</dbReference>
<keyword evidence="1" id="KW-1133">Transmembrane helix</keyword>
<evidence type="ECO:0000256" key="1">
    <source>
        <dbReference type="SAM" id="Phobius"/>
    </source>
</evidence>
<evidence type="ECO:0000313" key="3">
    <source>
        <dbReference type="Proteomes" id="UP001252875"/>
    </source>
</evidence>
<dbReference type="RefSeq" id="WP_311823439.1">
    <property type="nucleotide sequence ID" value="NZ_JARPYF010000015.1"/>
</dbReference>
<proteinExistence type="predicted"/>